<dbReference type="Gene3D" id="2.40.30.170">
    <property type="match status" value="1"/>
</dbReference>
<name>A0A518BHL7_9BACT</name>
<evidence type="ECO:0000256" key="2">
    <source>
        <dbReference type="ARBA" id="ARBA00022692"/>
    </source>
</evidence>
<proteinExistence type="predicted"/>
<dbReference type="Proteomes" id="UP000316921">
    <property type="component" value="Chromosome"/>
</dbReference>
<evidence type="ECO:0000256" key="1">
    <source>
        <dbReference type="ARBA" id="ARBA00004167"/>
    </source>
</evidence>
<accession>A0A518BHL7</accession>
<dbReference type="KEGG" id="pbap:Pla133_15430"/>
<evidence type="ECO:0000313" key="8">
    <source>
        <dbReference type="Proteomes" id="UP000316921"/>
    </source>
</evidence>
<comment type="subcellular location">
    <subcellularLocation>
        <location evidence="1">Membrane</location>
        <topology evidence="1">Single-pass membrane protein</topology>
    </subcellularLocation>
</comment>
<evidence type="ECO:0000256" key="4">
    <source>
        <dbReference type="ARBA" id="ARBA00023136"/>
    </source>
</evidence>
<keyword evidence="3" id="KW-1133">Transmembrane helix</keyword>
<dbReference type="SUPFAM" id="SSF111369">
    <property type="entry name" value="HlyD-like secretion proteins"/>
    <property type="match status" value="2"/>
</dbReference>
<dbReference type="PANTHER" id="PTHR30386">
    <property type="entry name" value="MEMBRANE FUSION SUBUNIT OF EMRAB-TOLC MULTIDRUG EFFLUX PUMP"/>
    <property type="match status" value="1"/>
</dbReference>
<feature type="region of interest" description="Disordered" evidence="6">
    <location>
        <begin position="189"/>
        <end position="210"/>
    </location>
</feature>
<dbReference type="InterPro" id="IPR050739">
    <property type="entry name" value="MFP"/>
</dbReference>
<evidence type="ECO:0000256" key="6">
    <source>
        <dbReference type="SAM" id="MobiDB-lite"/>
    </source>
</evidence>
<dbReference type="PANTHER" id="PTHR30386:SF26">
    <property type="entry name" value="TRANSPORT PROTEIN COMB"/>
    <property type="match status" value="1"/>
</dbReference>
<dbReference type="Gene3D" id="2.40.50.100">
    <property type="match status" value="1"/>
</dbReference>
<dbReference type="Gene3D" id="1.10.287.470">
    <property type="entry name" value="Helix hairpin bin"/>
    <property type="match status" value="1"/>
</dbReference>
<keyword evidence="5" id="KW-0175">Coiled coil</keyword>
<evidence type="ECO:0000256" key="3">
    <source>
        <dbReference type="ARBA" id="ARBA00022989"/>
    </source>
</evidence>
<dbReference type="RefSeq" id="WP_419192477.1">
    <property type="nucleotide sequence ID" value="NZ_CP036287.1"/>
</dbReference>
<keyword evidence="8" id="KW-1185">Reference proteome</keyword>
<dbReference type="GO" id="GO:0016020">
    <property type="term" value="C:membrane"/>
    <property type="evidence" value="ECO:0007669"/>
    <property type="project" value="UniProtKB-SubCell"/>
</dbReference>
<organism evidence="7 8">
    <name type="scientific">Engelhardtia mirabilis</name>
    <dbReference type="NCBI Taxonomy" id="2528011"/>
    <lineage>
        <taxon>Bacteria</taxon>
        <taxon>Pseudomonadati</taxon>
        <taxon>Planctomycetota</taxon>
        <taxon>Planctomycetia</taxon>
        <taxon>Planctomycetia incertae sedis</taxon>
        <taxon>Engelhardtia</taxon>
    </lineage>
</organism>
<sequence length="379" mass="39925">MRFARSLGALAADRPRLAPLLVGSGAALAVLWLLWALRAEVGVNVRSSRATVVVERGRFDLVASVEGRVASASLELGASVGAGQVLVELEAGDLDLRAERADGRLVSAQAELERVDAEREARELALREASASATAAVAARSAGRERLDLNAQLAAEELERKQGLSASGGVSELELSVYRTRLAMARADLEVDRSESESSAAATRQQDAERGAELEALAGRREQLAGAIAQARLDRAQVEIERESRRIRAPSAGRLAEARRLPPGSWVAAGETLATVVEAGPLQVVAELPISAAAGRVRVGQQAEMELDGFAWSRFGRLPLVVARVAAEPRDGAIRVELALDGEPPAGLPLEHGLPGTVSVRVEELTPAELLIRSAGGGR</sequence>
<protein>
    <submittedName>
        <fullName evidence="7">Multidrug resistance protein MdtN</fullName>
    </submittedName>
</protein>
<keyword evidence="2" id="KW-0812">Transmembrane</keyword>
<feature type="coiled-coil region" evidence="5">
    <location>
        <begin position="98"/>
        <end position="127"/>
    </location>
</feature>
<keyword evidence="4" id="KW-0472">Membrane</keyword>
<gene>
    <name evidence="7" type="ORF">Pla133_15430</name>
</gene>
<dbReference type="AlphaFoldDB" id="A0A518BHL7"/>
<evidence type="ECO:0000256" key="5">
    <source>
        <dbReference type="SAM" id="Coils"/>
    </source>
</evidence>
<reference evidence="7 8" key="1">
    <citation type="submission" date="2019-02" db="EMBL/GenBank/DDBJ databases">
        <title>Deep-cultivation of Planctomycetes and their phenomic and genomic characterization uncovers novel biology.</title>
        <authorList>
            <person name="Wiegand S."/>
            <person name="Jogler M."/>
            <person name="Boedeker C."/>
            <person name="Pinto D."/>
            <person name="Vollmers J."/>
            <person name="Rivas-Marin E."/>
            <person name="Kohn T."/>
            <person name="Peeters S.H."/>
            <person name="Heuer A."/>
            <person name="Rast P."/>
            <person name="Oberbeckmann S."/>
            <person name="Bunk B."/>
            <person name="Jeske O."/>
            <person name="Meyerdierks A."/>
            <person name="Storesund J.E."/>
            <person name="Kallscheuer N."/>
            <person name="Luecker S."/>
            <person name="Lage O.M."/>
            <person name="Pohl T."/>
            <person name="Merkel B.J."/>
            <person name="Hornburger P."/>
            <person name="Mueller R.-W."/>
            <person name="Bruemmer F."/>
            <person name="Labrenz M."/>
            <person name="Spormann A.M."/>
            <person name="Op den Camp H."/>
            <person name="Overmann J."/>
            <person name="Amann R."/>
            <person name="Jetten M.S.M."/>
            <person name="Mascher T."/>
            <person name="Medema M.H."/>
            <person name="Devos D.P."/>
            <person name="Kaster A.-K."/>
            <person name="Ovreas L."/>
            <person name="Rohde M."/>
            <person name="Galperin M.Y."/>
            <person name="Jogler C."/>
        </authorList>
    </citation>
    <scope>NUCLEOTIDE SEQUENCE [LARGE SCALE GENOMIC DNA]</scope>
    <source>
        <strain evidence="7 8">Pla133</strain>
    </source>
</reference>
<dbReference type="EMBL" id="CP036287">
    <property type="protein sequence ID" value="QDU66469.1"/>
    <property type="molecule type" value="Genomic_DNA"/>
</dbReference>
<dbReference type="PRINTS" id="PR01490">
    <property type="entry name" value="RTXTOXIND"/>
</dbReference>
<evidence type="ECO:0000313" key="7">
    <source>
        <dbReference type="EMBL" id="QDU66469.1"/>
    </source>
</evidence>